<evidence type="ECO:0000313" key="3">
    <source>
        <dbReference type="Proteomes" id="UP000786811"/>
    </source>
</evidence>
<dbReference type="Proteomes" id="UP000786811">
    <property type="component" value="Unassembled WGS sequence"/>
</dbReference>
<evidence type="ECO:0000313" key="2">
    <source>
        <dbReference type="EMBL" id="CAG5102842.1"/>
    </source>
</evidence>
<feature type="region of interest" description="Disordered" evidence="1">
    <location>
        <begin position="210"/>
        <end position="256"/>
    </location>
</feature>
<evidence type="ECO:0000256" key="1">
    <source>
        <dbReference type="SAM" id="MobiDB-lite"/>
    </source>
</evidence>
<gene>
    <name evidence="2" type="ORF">HICCMSTLAB_LOCUS11211</name>
</gene>
<sequence>MDSSSDGSLDEEEVFKNFDNEAQVIVRSGSLAKKSADRYLLVYNTYQAWREDNKKSLSKNEENNLIVYFEGLKSKLSPPTLWSIWSMLKKTHLIKTNAKGYRLRKAFVLKWEQIMEFMNTAPDYDYLAKKVILIFGICGCMRCFEISNLLQENVEDLGDKILVTINDNKNDYPEVINNPGTSSGVRSLPLVQDISNSGTNCHDKHPASLQTINNPETNSQHKLSNSTQVINSPGTESRNEQSTDAPAITNAETDNDDFHVNWDDFEEDFTVDNVNSIQDRSVKSGFTTARNKTILIPVINQSDINNNTKQLFTNKTAVKLNFSHQEKSYQASLKKTQNNDKHTIRTNKDTASIMEKGGLKLEHCTLNNCVFNLNL</sequence>
<feature type="compositionally biased region" description="Polar residues" evidence="1">
    <location>
        <begin position="210"/>
        <end position="244"/>
    </location>
</feature>
<organism evidence="2 3">
    <name type="scientific">Cotesia congregata</name>
    <name type="common">Parasitoid wasp</name>
    <name type="synonym">Apanteles congregatus</name>
    <dbReference type="NCBI Taxonomy" id="51543"/>
    <lineage>
        <taxon>Eukaryota</taxon>
        <taxon>Metazoa</taxon>
        <taxon>Ecdysozoa</taxon>
        <taxon>Arthropoda</taxon>
        <taxon>Hexapoda</taxon>
        <taxon>Insecta</taxon>
        <taxon>Pterygota</taxon>
        <taxon>Neoptera</taxon>
        <taxon>Endopterygota</taxon>
        <taxon>Hymenoptera</taxon>
        <taxon>Apocrita</taxon>
        <taxon>Ichneumonoidea</taxon>
        <taxon>Braconidae</taxon>
        <taxon>Microgastrinae</taxon>
        <taxon>Cotesia</taxon>
    </lineage>
</organism>
<dbReference type="OrthoDB" id="7697116at2759"/>
<comment type="caution">
    <text evidence="2">The sequence shown here is derived from an EMBL/GenBank/DDBJ whole genome shotgun (WGS) entry which is preliminary data.</text>
</comment>
<dbReference type="AlphaFoldDB" id="A0A8J2MXY1"/>
<dbReference type="EMBL" id="CAJNRD030001123">
    <property type="protein sequence ID" value="CAG5102842.1"/>
    <property type="molecule type" value="Genomic_DNA"/>
</dbReference>
<dbReference type="PROSITE" id="PS00018">
    <property type="entry name" value="EF_HAND_1"/>
    <property type="match status" value="1"/>
</dbReference>
<keyword evidence="3" id="KW-1185">Reference proteome</keyword>
<proteinExistence type="predicted"/>
<dbReference type="InterPro" id="IPR018247">
    <property type="entry name" value="EF_Hand_1_Ca_BS"/>
</dbReference>
<name>A0A8J2MXY1_COTCN</name>
<protein>
    <submittedName>
        <fullName evidence="2">Uncharacterized protein</fullName>
    </submittedName>
</protein>
<reference evidence="2" key="1">
    <citation type="submission" date="2021-04" db="EMBL/GenBank/DDBJ databases">
        <authorList>
            <person name="Chebbi M.A.C M."/>
        </authorList>
    </citation>
    <scope>NUCLEOTIDE SEQUENCE</scope>
</reference>
<feature type="non-terminal residue" evidence="2">
    <location>
        <position position="375"/>
    </location>
</feature>
<accession>A0A8J2MXY1</accession>